<reference evidence="2" key="1">
    <citation type="journal article" date="2021" name="Front. Plant Sci.">
        <title>Chromosome-Scale Genome Assembly for Chinese Sour Jujube and Insights Into Its Genome Evolution and Domestication Signature.</title>
        <authorList>
            <person name="Shen L.-Y."/>
            <person name="Luo H."/>
            <person name="Wang X.-L."/>
            <person name="Wang X.-M."/>
            <person name="Qiu X.-J."/>
            <person name="Liu H."/>
            <person name="Zhou S.-S."/>
            <person name="Jia K.-H."/>
            <person name="Nie S."/>
            <person name="Bao Y.-T."/>
            <person name="Zhang R.-G."/>
            <person name="Yun Q.-Z."/>
            <person name="Chai Y.-H."/>
            <person name="Lu J.-Y."/>
            <person name="Li Y."/>
            <person name="Zhao S.-W."/>
            <person name="Mao J.-F."/>
            <person name="Jia S.-G."/>
            <person name="Mao Y.-M."/>
        </authorList>
    </citation>
    <scope>NUCLEOTIDE SEQUENCE</scope>
    <source>
        <strain evidence="2">AT0</strain>
        <tissue evidence="2">Leaf</tissue>
    </source>
</reference>
<sequence>MLTFLLVEFSAGAMAVTVKQMSLIVAFFGVLSFTFGVVAENQKSVPIDEMNTYRPASGTAITGKGVVICKYPSDPTVVLGYLSLAFLIVLDFYHCFTHTKESPFHKRLCSKALVSLYSSTFLCNIIKLLTLPFTCRFQHYQAVKFAVYFTYLKALNLVTEDAHTAETGLLGGGAFVSLDSALFWLVALMLADNAREDHFEEVENDPKCGQVTTAQYDSQLSAKGGV</sequence>
<evidence type="ECO:0000313" key="2">
    <source>
        <dbReference type="EMBL" id="KAH7524292.1"/>
    </source>
</evidence>
<name>A0A978V8Q7_ZIZJJ</name>
<comment type="caution">
    <text evidence="2">The sequence shown here is derived from an EMBL/GenBank/DDBJ whole genome shotgun (WGS) entry which is preliminary data.</text>
</comment>
<gene>
    <name evidence="2" type="ORF">FEM48_Zijuj06G0104000</name>
</gene>
<evidence type="ECO:0000256" key="1">
    <source>
        <dbReference type="SAM" id="Phobius"/>
    </source>
</evidence>
<keyword evidence="1" id="KW-0472">Membrane</keyword>
<dbReference type="AlphaFoldDB" id="A0A978V8Q7"/>
<feature type="transmembrane region" description="Helical" evidence="1">
    <location>
        <begin position="21"/>
        <end position="39"/>
    </location>
</feature>
<accession>A0A978V8Q7</accession>
<dbReference type="PANTHER" id="PTHR31769">
    <property type="entry name" value="OS07G0462200 PROTEIN-RELATED"/>
    <property type="match status" value="1"/>
</dbReference>
<dbReference type="InterPro" id="IPR052222">
    <property type="entry name" value="DESIGUAL"/>
</dbReference>
<protein>
    <submittedName>
        <fullName evidence="2">Uncharacterized protein</fullName>
    </submittedName>
</protein>
<dbReference type="EMBL" id="JAEACU010000006">
    <property type="protein sequence ID" value="KAH7524292.1"/>
    <property type="molecule type" value="Genomic_DNA"/>
</dbReference>
<keyword evidence="1" id="KW-1133">Transmembrane helix</keyword>
<keyword evidence="1" id="KW-0812">Transmembrane</keyword>
<feature type="transmembrane region" description="Helical" evidence="1">
    <location>
        <begin position="78"/>
        <end position="96"/>
    </location>
</feature>
<proteinExistence type="predicted"/>
<evidence type="ECO:0000313" key="3">
    <source>
        <dbReference type="Proteomes" id="UP000813462"/>
    </source>
</evidence>
<feature type="transmembrane region" description="Helical" evidence="1">
    <location>
        <begin position="169"/>
        <end position="191"/>
    </location>
</feature>
<dbReference type="Proteomes" id="UP000813462">
    <property type="component" value="Unassembled WGS sequence"/>
</dbReference>
<feature type="transmembrane region" description="Helical" evidence="1">
    <location>
        <begin position="108"/>
        <end position="129"/>
    </location>
</feature>
<organism evidence="2 3">
    <name type="scientific">Ziziphus jujuba var. spinosa</name>
    <dbReference type="NCBI Taxonomy" id="714518"/>
    <lineage>
        <taxon>Eukaryota</taxon>
        <taxon>Viridiplantae</taxon>
        <taxon>Streptophyta</taxon>
        <taxon>Embryophyta</taxon>
        <taxon>Tracheophyta</taxon>
        <taxon>Spermatophyta</taxon>
        <taxon>Magnoliopsida</taxon>
        <taxon>eudicotyledons</taxon>
        <taxon>Gunneridae</taxon>
        <taxon>Pentapetalae</taxon>
        <taxon>rosids</taxon>
        <taxon>fabids</taxon>
        <taxon>Rosales</taxon>
        <taxon>Rhamnaceae</taxon>
        <taxon>Paliureae</taxon>
        <taxon>Ziziphus</taxon>
    </lineage>
</organism>